<gene>
    <name evidence="12" type="ORF">FSP39_012248</name>
</gene>
<accession>A0AA89BM90</accession>
<dbReference type="Pfam" id="PF12248">
    <property type="entry name" value="Methyltransf_FA"/>
    <property type="match status" value="3"/>
</dbReference>
<keyword evidence="13" id="KW-1185">Reference proteome</keyword>
<keyword evidence="4" id="KW-0732">Signal</keyword>
<keyword evidence="6" id="KW-1133">Transmembrane helix</keyword>
<dbReference type="SUPFAM" id="SSF49899">
    <property type="entry name" value="Concanavalin A-like lectins/glucanases"/>
    <property type="match status" value="1"/>
</dbReference>
<dbReference type="PANTHER" id="PTHR24270:SF62">
    <property type="entry name" value="LOW-DENSITY LIPOPROTEIN RECEPTOR-RELATED PROTEIN 2"/>
    <property type="match status" value="1"/>
</dbReference>
<protein>
    <recommendedName>
        <fullName evidence="11">MAM domain-containing protein</fullName>
    </recommendedName>
</protein>
<dbReference type="GO" id="GO:0005886">
    <property type="term" value="C:plasma membrane"/>
    <property type="evidence" value="ECO:0007669"/>
    <property type="project" value="TreeGrafter"/>
</dbReference>
<dbReference type="GO" id="GO:0016192">
    <property type="term" value="P:vesicle-mediated transport"/>
    <property type="evidence" value="ECO:0007669"/>
    <property type="project" value="UniProtKB-ARBA"/>
</dbReference>
<keyword evidence="9" id="KW-0325">Glycoprotein</keyword>
<dbReference type="InterPro" id="IPR023415">
    <property type="entry name" value="LDLR_class-A_CS"/>
</dbReference>
<evidence type="ECO:0000256" key="7">
    <source>
        <dbReference type="ARBA" id="ARBA00023136"/>
    </source>
</evidence>
<sequence>MQPEDAHSSKGPCPASILGFAIALLMETNSFMPYSPGSLTPELFATPYEDIGPSYARTGDGFLMADMATQGSLYEVAHFVTAFPLKAEDRCLSFFYNMNGQYTSTLNVKSKASQSTYFNTIWSTHGNQGPKWHYAEVILSAQRNLQLSFEAVKGPGSSVIGLDNITLTPGSCKFGDFNDTIHITTKGPRKIDLSDYVMDFEGIGWINFEVHACYDAILELQTERKTSNDSYKIVLGAGDNKWAFLQKFVKGKKEKQLQTIEPNLDCDNYKPFWFGWKNNKLQLGRGFVYGEDVMFTGTDHNPHGVRHVIVRSHPKANWIFYKGNCVSGFGKCEDKGYCVIPEEVCDNINNCADGTDEKDCVFPACDVSEFRCTYGKCFPGTVACDGEIHCSDNSDELDCPIHAKPHTYISLSHHGFSASRNSVFKFTVKTCSDSWVTLWKGRSKIFEVGIGRGGNKWSSLQRIGGSSVYHHGKIVDCGKFIPLYVNWSGSIVSVGKGQQIGQDIFLKLEDSYVSQIDEIRVGSYAKDVFYNIDAALPQCANNEFRCGYGRCIANSNRCDGIKHCTDGSDEKDCPILVQKWGKDVISNHMYKISGLDWINFEVKSCADAFVTLLQGGNVMFGVMLGRGGNSWNSLINYVTEQEKHKSNTPVFDCNIYKQFWFSWSDGQLKVGQGLYRGNNLLLEQTYDSPVNIDDVQLGSYANDNTFRIRQGNCFDGFFKCSENDHCISSNFKCDKVSDCAASGGSDEQGCKYPLCDPDRDFKCGNGMCYPFEKMCDGKIDCRDNTDEIKCPIRTAPHTSEVVSNQGFSGRSWVNFKVKTCADAHILLAKDVRVIYEILLGRGDDLWSSIQKDKKDRIWKNGKVLDCDEFLPFWVSWKNGDIQVGKGLKRFENMYLSWSDERFETVNDVKVKSYSQEGEWYFEQAIEIPVLWTSSFFDLEPYGITGKGRDTLTFTTNACHDVWVGLMPNKHETSTMYKIGIGRGGNKFNTILKNGTQKKRSDSAILTCYIKHLWVTWKNGRIAAGEGIDITKNVVIEWTDDDPLTVNDIGVSSWNEKWTFQNFDLQNSTT</sequence>
<keyword evidence="7" id="KW-0472">Membrane</keyword>
<dbReference type="PROSITE" id="PS50060">
    <property type="entry name" value="MAM_2"/>
    <property type="match status" value="1"/>
</dbReference>
<dbReference type="InterPro" id="IPR002172">
    <property type="entry name" value="LDrepeatLR_classA_rpt"/>
</dbReference>
<dbReference type="InterPro" id="IPR022041">
    <property type="entry name" value="Methyltransf_FA"/>
</dbReference>
<reference evidence="12" key="1">
    <citation type="submission" date="2019-08" db="EMBL/GenBank/DDBJ databases">
        <title>The improved chromosome-level genome for the pearl oyster Pinctada fucata martensii using PacBio sequencing and Hi-C.</title>
        <authorList>
            <person name="Zheng Z."/>
        </authorList>
    </citation>
    <scope>NUCLEOTIDE SEQUENCE</scope>
    <source>
        <strain evidence="12">ZZ-2019</strain>
        <tissue evidence="12">Adductor muscle</tissue>
    </source>
</reference>
<comment type="caution">
    <text evidence="10">Lacks conserved residue(s) required for the propagation of feature annotation.</text>
</comment>
<proteinExistence type="predicted"/>
<dbReference type="SMART" id="SM00192">
    <property type="entry name" value="LDLa"/>
    <property type="match status" value="5"/>
</dbReference>
<evidence type="ECO:0000256" key="6">
    <source>
        <dbReference type="ARBA" id="ARBA00022989"/>
    </source>
</evidence>
<dbReference type="InterPro" id="IPR036055">
    <property type="entry name" value="LDL_receptor-like_sf"/>
</dbReference>
<dbReference type="InterPro" id="IPR013320">
    <property type="entry name" value="ConA-like_dom_sf"/>
</dbReference>
<evidence type="ECO:0000313" key="13">
    <source>
        <dbReference type="Proteomes" id="UP001186944"/>
    </source>
</evidence>
<keyword evidence="3" id="KW-0812">Transmembrane</keyword>
<dbReference type="AlphaFoldDB" id="A0AA89BM90"/>
<dbReference type="PROSITE" id="PS50068">
    <property type="entry name" value="LDLRA_2"/>
    <property type="match status" value="5"/>
</dbReference>
<dbReference type="GO" id="GO:0012505">
    <property type="term" value="C:endomembrane system"/>
    <property type="evidence" value="ECO:0007669"/>
    <property type="project" value="UniProtKB-SubCell"/>
</dbReference>
<evidence type="ECO:0000256" key="3">
    <source>
        <dbReference type="ARBA" id="ARBA00022692"/>
    </source>
</evidence>
<dbReference type="Pfam" id="PF00629">
    <property type="entry name" value="MAM"/>
    <property type="match status" value="1"/>
</dbReference>
<dbReference type="PRINTS" id="PR00261">
    <property type="entry name" value="LDLRECEPTOR"/>
</dbReference>
<name>A0AA89BM90_PINIB</name>
<dbReference type="Proteomes" id="UP001186944">
    <property type="component" value="Unassembled WGS sequence"/>
</dbReference>
<evidence type="ECO:0000256" key="8">
    <source>
        <dbReference type="ARBA" id="ARBA00023157"/>
    </source>
</evidence>
<evidence type="ECO:0000256" key="9">
    <source>
        <dbReference type="ARBA" id="ARBA00023180"/>
    </source>
</evidence>
<dbReference type="Gene3D" id="4.10.400.10">
    <property type="entry name" value="Low-density Lipoprotein Receptor"/>
    <property type="match status" value="5"/>
</dbReference>
<dbReference type="CDD" id="cd00112">
    <property type="entry name" value="LDLa"/>
    <property type="match status" value="5"/>
</dbReference>
<dbReference type="InterPro" id="IPR000998">
    <property type="entry name" value="MAM_dom"/>
</dbReference>
<keyword evidence="8 10" id="KW-1015">Disulfide bond</keyword>
<dbReference type="SMART" id="SM00137">
    <property type="entry name" value="MAM"/>
    <property type="match status" value="1"/>
</dbReference>
<dbReference type="CDD" id="cd06263">
    <property type="entry name" value="MAM"/>
    <property type="match status" value="1"/>
</dbReference>
<feature type="disulfide bond" evidence="10">
    <location>
        <begin position="775"/>
        <end position="790"/>
    </location>
</feature>
<evidence type="ECO:0000313" key="12">
    <source>
        <dbReference type="EMBL" id="KAK3087897.1"/>
    </source>
</evidence>
<evidence type="ECO:0000256" key="4">
    <source>
        <dbReference type="ARBA" id="ARBA00022729"/>
    </source>
</evidence>
<comment type="subcellular location">
    <subcellularLocation>
        <location evidence="2">Endomembrane system</location>
    </subcellularLocation>
    <subcellularLocation>
        <location evidence="1">Membrane</location>
        <topology evidence="1">Single-pass membrane protein</topology>
    </subcellularLocation>
</comment>
<keyword evidence="5" id="KW-0677">Repeat</keyword>
<dbReference type="Gene3D" id="2.60.120.200">
    <property type="match status" value="1"/>
</dbReference>
<feature type="disulfide bond" evidence="10">
    <location>
        <begin position="763"/>
        <end position="781"/>
    </location>
</feature>
<feature type="disulfide bond" evidence="10">
    <location>
        <begin position="365"/>
        <end position="377"/>
    </location>
</feature>
<feature type="disulfide bond" evidence="10">
    <location>
        <begin position="539"/>
        <end position="551"/>
    </location>
</feature>
<feature type="disulfide bond" evidence="10">
    <location>
        <begin position="372"/>
        <end position="390"/>
    </location>
</feature>
<organism evidence="12 13">
    <name type="scientific">Pinctada imbricata</name>
    <name type="common">Atlantic pearl-oyster</name>
    <name type="synonym">Pinctada martensii</name>
    <dbReference type="NCBI Taxonomy" id="66713"/>
    <lineage>
        <taxon>Eukaryota</taxon>
        <taxon>Metazoa</taxon>
        <taxon>Spiralia</taxon>
        <taxon>Lophotrochozoa</taxon>
        <taxon>Mollusca</taxon>
        <taxon>Bivalvia</taxon>
        <taxon>Autobranchia</taxon>
        <taxon>Pteriomorphia</taxon>
        <taxon>Pterioida</taxon>
        <taxon>Pterioidea</taxon>
        <taxon>Pteriidae</taxon>
        <taxon>Pinctada</taxon>
    </lineage>
</organism>
<evidence type="ECO:0000256" key="1">
    <source>
        <dbReference type="ARBA" id="ARBA00004167"/>
    </source>
</evidence>
<evidence type="ECO:0000256" key="2">
    <source>
        <dbReference type="ARBA" id="ARBA00004308"/>
    </source>
</evidence>
<comment type="caution">
    <text evidence="12">The sequence shown here is derived from an EMBL/GenBank/DDBJ whole genome shotgun (WGS) entry which is preliminary data.</text>
</comment>
<evidence type="ECO:0000259" key="11">
    <source>
        <dbReference type="PROSITE" id="PS50060"/>
    </source>
</evidence>
<dbReference type="SUPFAM" id="SSF57424">
    <property type="entry name" value="LDL receptor-like module"/>
    <property type="match status" value="5"/>
</dbReference>
<feature type="disulfide bond" evidence="10">
    <location>
        <begin position="546"/>
        <end position="564"/>
    </location>
</feature>
<feature type="disulfide bond" evidence="10">
    <location>
        <begin position="384"/>
        <end position="399"/>
    </location>
</feature>
<dbReference type="PROSITE" id="PS01209">
    <property type="entry name" value="LDLRA_1"/>
    <property type="match status" value="1"/>
</dbReference>
<evidence type="ECO:0000256" key="10">
    <source>
        <dbReference type="PROSITE-ProRule" id="PRU00124"/>
    </source>
</evidence>
<dbReference type="PANTHER" id="PTHR24270">
    <property type="entry name" value="LOW-DENSITY LIPOPROTEIN RECEPTOR-RELATED"/>
    <property type="match status" value="1"/>
</dbReference>
<dbReference type="FunFam" id="4.10.400.10:FF:000034">
    <property type="entry name" value="Low-density lipoprotein receptor-related protein 2"/>
    <property type="match status" value="1"/>
</dbReference>
<dbReference type="EMBL" id="VSWD01000011">
    <property type="protein sequence ID" value="KAK3087897.1"/>
    <property type="molecule type" value="Genomic_DNA"/>
</dbReference>
<dbReference type="Pfam" id="PF00057">
    <property type="entry name" value="Ldl_recept_a"/>
    <property type="match status" value="3"/>
</dbReference>
<feature type="disulfide bond" evidence="10">
    <location>
        <begin position="345"/>
        <end position="360"/>
    </location>
</feature>
<evidence type="ECO:0000256" key="5">
    <source>
        <dbReference type="ARBA" id="ARBA00022737"/>
    </source>
</evidence>
<dbReference type="InterPro" id="IPR050685">
    <property type="entry name" value="LDLR"/>
</dbReference>
<feature type="domain" description="MAM" evidence="11">
    <location>
        <begin position="84"/>
        <end position="174"/>
    </location>
</feature>
<feature type="disulfide bond" evidence="10">
    <location>
        <begin position="558"/>
        <end position="573"/>
    </location>
</feature>